<keyword evidence="1" id="KW-0472">Membrane</keyword>
<feature type="transmembrane region" description="Helical" evidence="1">
    <location>
        <begin position="77"/>
        <end position="96"/>
    </location>
</feature>
<protein>
    <submittedName>
        <fullName evidence="2">Uncharacterized protein</fullName>
    </submittedName>
</protein>
<keyword evidence="3" id="KW-1185">Reference proteome</keyword>
<organism evidence="2 3">
    <name type="scientific">Arthrobacter caoxuetaonis</name>
    <dbReference type="NCBI Taxonomy" id="2886935"/>
    <lineage>
        <taxon>Bacteria</taxon>
        <taxon>Bacillati</taxon>
        <taxon>Actinomycetota</taxon>
        <taxon>Actinomycetes</taxon>
        <taxon>Micrococcales</taxon>
        <taxon>Micrococcaceae</taxon>
        <taxon>Arthrobacter</taxon>
    </lineage>
</organism>
<keyword evidence="1" id="KW-0812">Transmembrane</keyword>
<evidence type="ECO:0000313" key="3">
    <source>
        <dbReference type="Proteomes" id="UP001139158"/>
    </source>
</evidence>
<comment type="caution">
    <text evidence="2">The sequence shown here is derived from an EMBL/GenBank/DDBJ whole genome shotgun (WGS) entry which is preliminary data.</text>
</comment>
<feature type="transmembrane region" description="Helical" evidence="1">
    <location>
        <begin position="102"/>
        <end position="120"/>
    </location>
</feature>
<feature type="transmembrane region" description="Helical" evidence="1">
    <location>
        <begin position="12"/>
        <end position="32"/>
    </location>
</feature>
<evidence type="ECO:0000256" key="1">
    <source>
        <dbReference type="SAM" id="Phobius"/>
    </source>
</evidence>
<dbReference type="RefSeq" id="WP_227894764.1">
    <property type="nucleotide sequence ID" value="NZ_CP099466.1"/>
</dbReference>
<dbReference type="AlphaFoldDB" id="A0A9X1MDI9"/>
<keyword evidence="1" id="KW-1133">Transmembrane helix</keyword>
<evidence type="ECO:0000313" key="2">
    <source>
        <dbReference type="EMBL" id="MCC3297007.1"/>
    </source>
</evidence>
<gene>
    <name evidence="2" type="ORF">LJ757_04200</name>
</gene>
<reference evidence="2" key="1">
    <citation type="submission" date="2021-10" db="EMBL/GenBank/DDBJ databases">
        <title>Novel species in genus Arthrobacter.</title>
        <authorList>
            <person name="Liu Y."/>
        </authorList>
    </citation>
    <scope>NUCLEOTIDE SEQUENCE</scope>
    <source>
        <strain evidence="2">Zg-Y453</strain>
    </source>
</reference>
<dbReference type="EMBL" id="JAJFZV010000004">
    <property type="protein sequence ID" value="MCC3297007.1"/>
    <property type="molecule type" value="Genomic_DNA"/>
</dbReference>
<feature type="transmembrane region" description="Helical" evidence="1">
    <location>
        <begin position="38"/>
        <end position="56"/>
    </location>
</feature>
<dbReference type="Proteomes" id="UP001139158">
    <property type="component" value="Unassembled WGS sequence"/>
</dbReference>
<name>A0A9X1MDI9_9MICC</name>
<sequence>MSTRTTDRVAMLDAATIALAVGGVLLGNLIGLPPDAQFAQLVLIVFGLNTVILVLRDRRAAGRQDKARTLQPSRGRMAAACGFMAFIVAIAVYAGLTPGHGWIATGLVLIGSGASIQFLVEDRKLPR</sequence>
<accession>A0A9X1MDI9</accession>
<proteinExistence type="predicted"/>